<feature type="transmembrane region" description="Helical" evidence="1">
    <location>
        <begin position="55"/>
        <end position="78"/>
    </location>
</feature>
<proteinExistence type="predicted"/>
<reference evidence="3" key="1">
    <citation type="journal article" date="2018" name="Nat. Plants">
        <title>Whole-genome landscape of Medicago truncatula symbiotic genes.</title>
        <authorList>
            <person name="Pecrix Y."/>
            <person name="Staton S.E."/>
            <person name="Sallet E."/>
            <person name="Lelandais-Briere C."/>
            <person name="Moreau S."/>
            <person name="Carrere S."/>
            <person name="Blein T."/>
            <person name="Jardinaud M.F."/>
            <person name="Latrasse D."/>
            <person name="Zouine M."/>
            <person name="Zahm M."/>
            <person name="Kreplak J."/>
            <person name="Mayjonade B."/>
            <person name="Satge C."/>
            <person name="Perez M."/>
            <person name="Cauet S."/>
            <person name="Marande W."/>
            <person name="Chantry-Darmon C."/>
            <person name="Lopez-Roques C."/>
            <person name="Bouchez O."/>
            <person name="Berard A."/>
            <person name="Debelle F."/>
            <person name="Munos S."/>
            <person name="Bendahmane A."/>
            <person name="Berges H."/>
            <person name="Niebel A."/>
            <person name="Buitink J."/>
            <person name="Frugier F."/>
            <person name="Benhamed M."/>
            <person name="Crespi M."/>
            <person name="Gouzy J."/>
            <person name="Gamas P."/>
        </authorList>
    </citation>
    <scope>NUCLEOTIDE SEQUENCE [LARGE SCALE GENOMIC DNA]</scope>
    <source>
        <strain evidence="3">cv. Jemalong A17</strain>
    </source>
</reference>
<dbReference type="AlphaFoldDB" id="A0A396HUD6"/>
<dbReference type="Proteomes" id="UP000265566">
    <property type="component" value="Chromosome 5"/>
</dbReference>
<accession>A0A396HUD6</accession>
<evidence type="ECO:0000313" key="3">
    <source>
        <dbReference type="Proteomes" id="UP000265566"/>
    </source>
</evidence>
<evidence type="ECO:0008006" key="4">
    <source>
        <dbReference type="Google" id="ProtNLM"/>
    </source>
</evidence>
<feature type="transmembrane region" description="Helical" evidence="1">
    <location>
        <begin position="137"/>
        <end position="159"/>
    </location>
</feature>
<gene>
    <name evidence="2" type="ORF">MtrunA17_Chr5g0426351</name>
</gene>
<organism evidence="2 3">
    <name type="scientific">Medicago truncatula</name>
    <name type="common">Barrel medic</name>
    <name type="synonym">Medicago tribuloides</name>
    <dbReference type="NCBI Taxonomy" id="3880"/>
    <lineage>
        <taxon>Eukaryota</taxon>
        <taxon>Viridiplantae</taxon>
        <taxon>Streptophyta</taxon>
        <taxon>Embryophyta</taxon>
        <taxon>Tracheophyta</taxon>
        <taxon>Spermatophyta</taxon>
        <taxon>Magnoliopsida</taxon>
        <taxon>eudicotyledons</taxon>
        <taxon>Gunneridae</taxon>
        <taxon>Pentapetalae</taxon>
        <taxon>rosids</taxon>
        <taxon>fabids</taxon>
        <taxon>Fabales</taxon>
        <taxon>Fabaceae</taxon>
        <taxon>Papilionoideae</taxon>
        <taxon>50 kb inversion clade</taxon>
        <taxon>NPAAA clade</taxon>
        <taxon>Hologalegina</taxon>
        <taxon>IRL clade</taxon>
        <taxon>Trifolieae</taxon>
        <taxon>Medicago</taxon>
    </lineage>
</organism>
<evidence type="ECO:0000256" key="1">
    <source>
        <dbReference type="SAM" id="Phobius"/>
    </source>
</evidence>
<comment type="caution">
    <text evidence="2">The sequence shown here is derived from an EMBL/GenBank/DDBJ whole genome shotgun (WGS) entry which is preliminary data.</text>
</comment>
<feature type="transmembrane region" description="Helical" evidence="1">
    <location>
        <begin position="109"/>
        <end position="131"/>
    </location>
</feature>
<sequence length="176" mass="19977">MIIYSRIGQEIMVIVDEIKVVPWKWNLARLKGSPCLFYEWCWDRGKCVKRQKVKVFSMFCFHVAATVCASTDGCFLFSFPLRFAEPAAVCGEVFSCFSVFCFSRGMLLLLFSCCKLGAICFGSYPCLFYGFFQGCSTYRRCFCFVSSASLCASCVVLVSNKFSPFRKEKNTVTNTI</sequence>
<keyword evidence="1" id="KW-0812">Transmembrane</keyword>
<protein>
    <recommendedName>
        <fullName evidence="4">Transmembrane protein</fullName>
    </recommendedName>
</protein>
<keyword evidence="1" id="KW-0472">Membrane</keyword>
<name>A0A396HUD6_MEDTR</name>
<evidence type="ECO:0000313" key="2">
    <source>
        <dbReference type="EMBL" id="RHN56151.1"/>
    </source>
</evidence>
<dbReference type="Gramene" id="rna31508">
    <property type="protein sequence ID" value="RHN56151.1"/>
    <property type="gene ID" value="gene31508"/>
</dbReference>
<dbReference type="EMBL" id="PSQE01000005">
    <property type="protein sequence ID" value="RHN56151.1"/>
    <property type="molecule type" value="Genomic_DNA"/>
</dbReference>
<keyword evidence="1" id="KW-1133">Transmembrane helix</keyword>